<evidence type="ECO:0000313" key="6">
    <source>
        <dbReference type="EMBL" id="OEG73826.1"/>
    </source>
</evidence>
<dbReference type="RefSeq" id="WP_069671194.1">
    <property type="nucleotide sequence ID" value="NZ_MCBT01000033.1"/>
</dbReference>
<dbReference type="Gene3D" id="2.50.20.10">
    <property type="entry name" value="Lipoprotein localisation LolA/LolB/LppX"/>
    <property type="match status" value="1"/>
</dbReference>
<evidence type="ECO:0000313" key="7">
    <source>
        <dbReference type="Proteomes" id="UP000095230"/>
    </source>
</evidence>
<evidence type="ECO:0000256" key="4">
    <source>
        <dbReference type="ARBA" id="ARBA00022927"/>
    </source>
</evidence>
<dbReference type="AlphaFoldDB" id="A0A1E5ITL5"/>
<evidence type="ECO:0000256" key="2">
    <source>
        <dbReference type="ARBA" id="ARBA00022448"/>
    </source>
</evidence>
<keyword evidence="2" id="KW-0813">Transport</keyword>
<dbReference type="InterPro" id="IPR029046">
    <property type="entry name" value="LolA/LolB/LppX"/>
</dbReference>
<organism evidence="6 7">
    <name type="scientific">Shewanella colwelliana</name>
    <name type="common">Alteromonas colwelliana</name>
    <dbReference type="NCBI Taxonomy" id="23"/>
    <lineage>
        <taxon>Bacteria</taxon>
        <taxon>Pseudomonadati</taxon>
        <taxon>Pseudomonadota</taxon>
        <taxon>Gammaproteobacteria</taxon>
        <taxon>Alteromonadales</taxon>
        <taxon>Shewanellaceae</taxon>
        <taxon>Shewanella</taxon>
    </lineage>
</organism>
<evidence type="ECO:0008006" key="8">
    <source>
        <dbReference type="Google" id="ProtNLM"/>
    </source>
</evidence>
<proteinExistence type="predicted"/>
<comment type="subunit">
    <text evidence="1">Monomer.</text>
</comment>
<dbReference type="EMBL" id="MCBT01000033">
    <property type="protein sequence ID" value="OEG73826.1"/>
    <property type="molecule type" value="Genomic_DNA"/>
</dbReference>
<dbReference type="CDD" id="cd16325">
    <property type="entry name" value="LolA"/>
    <property type="match status" value="1"/>
</dbReference>
<keyword evidence="3 5" id="KW-0732">Signal</keyword>
<protein>
    <recommendedName>
        <fullName evidence="8">Outer membrane lipoprotein carrier protein LolA</fullName>
    </recommendedName>
</protein>
<dbReference type="OrthoDB" id="5700849at2"/>
<reference evidence="6 7" key="1">
    <citation type="submission" date="2016-07" db="EMBL/GenBank/DDBJ databases">
        <title>Whole-genome of two Shewanella species isolated from a digestive organ of sea cucumber Apostichopus japonicus Selenka 1867.</title>
        <authorList>
            <person name="Hong H.-H."/>
            <person name="Choi H."/>
            <person name="Cheon S."/>
            <person name="Oh J.-S."/>
            <person name="Lee H.-G."/>
            <person name="Park C."/>
        </authorList>
    </citation>
    <scope>NUCLEOTIDE SEQUENCE [LARGE SCALE GENOMIC DNA]</scope>
    <source>
        <strain evidence="6 7">CSB03KR</strain>
    </source>
</reference>
<evidence type="ECO:0000256" key="3">
    <source>
        <dbReference type="ARBA" id="ARBA00022729"/>
    </source>
</evidence>
<comment type="caution">
    <text evidence="6">The sequence shown here is derived from an EMBL/GenBank/DDBJ whole genome shotgun (WGS) entry which is preliminary data.</text>
</comment>
<keyword evidence="4" id="KW-0653">Protein transport</keyword>
<sequence>MASSLPRTCLIGVLLFSLSLFSHANQSPSYDSLFSQNADNAQLQTLAQRLNSGETAQGNFTQYRYLKVLKKPLVSHGQFLFQNQQGLAWLQTRPFASGLVLTQGALIQIDSDGNRQVSQAQNNQQANALAQMMPTLMNGLLQGEIAPLTSQFSLFLLQEGQQWQLGLVPLDPLIKQAMPKLVLQGEQQLQQLILLGHNGDRSEIHFEQITNQPLTEQQLNYFSSVTPKPAQ</sequence>
<feature type="signal peptide" evidence="5">
    <location>
        <begin position="1"/>
        <end position="24"/>
    </location>
</feature>
<accession>A0A1E5ITL5</accession>
<dbReference type="Pfam" id="PF19574">
    <property type="entry name" value="LolA_3"/>
    <property type="match status" value="1"/>
</dbReference>
<dbReference type="STRING" id="23.BEL05_15360"/>
<name>A0A1E5ITL5_SHECO</name>
<feature type="chain" id="PRO_5009179118" description="Outer membrane lipoprotein carrier protein LolA" evidence="5">
    <location>
        <begin position="25"/>
        <end position="231"/>
    </location>
</feature>
<dbReference type="SUPFAM" id="SSF89392">
    <property type="entry name" value="Prokaryotic lipoproteins and lipoprotein localization factors"/>
    <property type="match status" value="1"/>
</dbReference>
<evidence type="ECO:0000256" key="1">
    <source>
        <dbReference type="ARBA" id="ARBA00011245"/>
    </source>
</evidence>
<dbReference type="GO" id="GO:0015031">
    <property type="term" value="P:protein transport"/>
    <property type="evidence" value="ECO:0007669"/>
    <property type="project" value="UniProtKB-KW"/>
</dbReference>
<dbReference type="Proteomes" id="UP000095230">
    <property type="component" value="Unassembled WGS sequence"/>
</dbReference>
<gene>
    <name evidence="6" type="ORF">BEL05_15360</name>
</gene>
<evidence type="ECO:0000256" key="5">
    <source>
        <dbReference type="SAM" id="SignalP"/>
    </source>
</evidence>
<dbReference type="InterPro" id="IPR004564">
    <property type="entry name" value="OM_lipoprot_carrier_LolA-like"/>
</dbReference>